<dbReference type="Pfam" id="PF17400">
    <property type="entry name" value="DUF5406"/>
    <property type="match status" value="1"/>
</dbReference>
<reference evidence="1 2" key="1">
    <citation type="submission" date="2024-11" db="EMBL/GenBank/DDBJ databases">
        <title>Draft genome sequences of two bacteria associated to sugarcane roots in Colombia.</title>
        <authorList>
            <person name="Pardo-Diaz S."/>
            <person name="Masmela-Mendoza J."/>
            <person name="Delgadillo-Duran P."/>
            <person name="Bautista E.J."/>
            <person name="Rojas-Tapias D.F."/>
        </authorList>
    </citation>
    <scope>NUCLEOTIDE SEQUENCE [LARGE SCALE GENOMIC DNA]</scope>
    <source>
        <strain evidence="1 2">Ap18</strain>
    </source>
</reference>
<dbReference type="Proteomes" id="UP001628281">
    <property type="component" value="Unassembled WGS sequence"/>
</dbReference>
<comment type="caution">
    <text evidence="1">The sequence shown here is derived from an EMBL/GenBank/DDBJ whole genome shotgun (WGS) entry which is preliminary data.</text>
</comment>
<dbReference type="RefSeq" id="WP_407824062.1">
    <property type="nucleotide sequence ID" value="NZ_JBJLSN010000011.1"/>
</dbReference>
<accession>A0ABW8V518</accession>
<dbReference type="EMBL" id="JBJLSN010000011">
    <property type="protein sequence ID" value="MFL7901599.1"/>
    <property type="molecule type" value="Genomic_DNA"/>
</dbReference>
<dbReference type="InterPro" id="IPR035387">
    <property type="entry name" value="DUF5406"/>
</dbReference>
<protein>
    <submittedName>
        <fullName evidence="1">DUF5406 family protein</fullName>
    </submittedName>
</protein>
<sequence length="140" mass="15634">MAEIIDINGPNRRWGKHRVEVVLQLWDNRKVYEKDVGGNCIGWAVIDSAIEEIIDEIAMDGRVILTSPDDEELTVDDAADDDDWDERIRKMVVSARIIGYTAPTLNEVRARNGADPVPDGDKPSDYDAEIVARRKSEAAA</sequence>
<gene>
    <name evidence="1" type="ORF">ACJ41P_10730</name>
</gene>
<proteinExistence type="predicted"/>
<organism evidence="1 2">
    <name type="scientific">Azospirillum argentinense</name>
    <dbReference type="NCBI Taxonomy" id="2970906"/>
    <lineage>
        <taxon>Bacteria</taxon>
        <taxon>Pseudomonadati</taxon>
        <taxon>Pseudomonadota</taxon>
        <taxon>Alphaproteobacteria</taxon>
        <taxon>Rhodospirillales</taxon>
        <taxon>Azospirillaceae</taxon>
        <taxon>Azospirillum</taxon>
    </lineage>
</organism>
<evidence type="ECO:0000313" key="1">
    <source>
        <dbReference type="EMBL" id="MFL7901599.1"/>
    </source>
</evidence>
<keyword evidence="2" id="KW-1185">Reference proteome</keyword>
<evidence type="ECO:0000313" key="2">
    <source>
        <dbReference type="Proteomes" id="UP001628281"/>
    </source>
</evidence>
<name>A0ABW8V518_9PROT</name>